<gene>
    <name evidence="1" type="ORF">S01H4_01816</name>
</gene>
<proteinExistence type="predicted"/>
<dbReference type="AlphaFoldDB" id="X1AP57"/>
<reference evidence="1" key="1">
    <citation type="journal article" date="2014" name="Front. Microbiol.">
        <title>High frequency of phylogenetically diverse reductive dehalogenase-homologous genes in deep subseafloor sedimentary metagenomes.</title>
        <authorList>
            <person name="Kawai M."/>
            <person name="Futagami T."/>
            <person name="Toyoda A."/>
            <person name="Takaki Y."/>
            <person name="Nishi S."/>
            <person name="Hori S."/>
            <person name="Arai W."/>
            <person name="Tsubouchi T."/>
            <person name="Morono Y."/>
            <person name="Uchiyama I."/>
            <person name="Ito T."/>
            <person name="Fujiyama A."/>
            <person name="Inagaki F."/>
            <person name="Takami H."/>
        </authorList>
    </citation>
    <scope>NUCLEOTIDE SEQUENCE</scope>
    <source>
        <strain evidence="1">Expedition CK06-06</strain>
    </source>
</reference>
<dbReference type="EMBL" id="BART01000358">
    <property type="protein sequence ID" value="GAG71187.1"/>
    <property type="molecule type" value="Genomic_DNA"/>
</dbReference>
<name>X1AP57_9ZZZZ</name>
<organism evidence="1">
    <name type="scientific">marine sediment metagenome</name>
    <dbReference type="NCBI Taxonomy" id="412755"/>
    <lineage>
        <taxon>unclassified sequences</taxon>
        <taxon>metagenomes</taxon>
        <taxon>ecological metagenomes</taxon>
    </lineage>
</organism>
<protein>
    <submittedName>
        <fullName evidence="1">Uncharacterized protein</fullName>
    </submittedName>
</protein>
<evidence type="ECO:0000313" key="1">
    <source>
        <dbReference type="EMBL" id="GAG71187.1"/>
    </source>
</evidence>
<accession>X1AP57</accession>
<sequence>MKKSLLWLLIMILAVSMVATFSLAGCKKEE</sequence>
<feature type="non-terminal residue" evidence="1">
    <location>
        <position position="30"/>
    </location>
</feature>
<dbReference type="PROSITE" id="PS51257">
    <property type="entry name" value="PROKAR_LIPOPROTEIN"/>
    <property type="match status" value="1"/>
</dbReference>
<comment type="caution">
    <text evidence="1">The sequence shown here is derived from an EMBL/GenBank/DDBJ whole genome shotgun (WGS) entry which is preliminary data.</text>
</comment>